<organism evidence="1 2">
    <name type="scientific">Erwinia phage vB_EamM_Y3</name>
    <dbReference type="NCBI Taxonomy" id="1983553"/>
    <lineage>
        <taxon>Viruses</taxon>
        <taxon>Duplodnaviria</taxon>
        <taxon>Heunggongvirae</taxon>
        <taxon>Uroviricota</taxon>
        <taxon>Caudoviricetes</taxon>
        <taxon>Sasquatchvirus</taxon>
        <taxon>Sasquatchvirus Y3</taxon>
    </lineage>
</organism>
<gene>
    <name evidence="1" type="ORF">Y3_123</name>
</gene>
<accession>A0A2H4IB30</accession>
<reference evidence="1 2" key="1">
    <citation type="submission" date="2017-04" db="EMBL/GenBank/DDBJ databases">
        <authorList>
            <person name="Afonso C.L."/>
            <person name="Miller P.J."/>
            <person name="Scott M.A."/>
            <person name="Spackman E."/>
            <person name="Goraichik I."/>
            <person name="Dimitrov K.M."/>
            <person name="Suarez D.L."/>
            <person name="Swayne D.E."/>
        </authorList>
    </citation>
    <scope>NUCLEOTIDE SEQUENCE [LARGE SCALE GENOMIC DNA]</scope>
</reference>
<name>A0A2H4IB30_9CAUD</name>
<protein>
    <submittedName>
        <fullName evidence="1">Uncharacterized protein</fullName>
    </submittedName>
</protein>
<proteinExistence type="predicted"/>
<keyword evidence="2" id="KW-1185">Reference proteome</keyword>
<dbReference type="Proteomes" id="UP000240568">
    <property type="component" value="Segment"/>
</dbReference>
<evidence type="ECO:0000313" key="2">
    <source>
        <dbReference type="Proteomes" id="UP000240568"/>
    </source>
</evidence>
<dbReference type="EMBL" id="KY984068">
    <property type="protein sequence ID" value="ARW58763.1"/>
    <property type="molecule type" value="Genomic_DNA"/>
</dbReference>
<evidence type="ECO:0000313" key="1">
    <source>
        <dbReference type="EMBL" id="ARW58763.1"/>
    </source>
</evidence>
<sequence length="231" mass="26342">MRQLLHRKMNFAYIEKGVPRVLTARVMIQFPADLMTRAKHVLSSIAFQRTNLFVINDEEYDYHAGSFETDFVSWKMTDRAITAIPRAAKDPDNRSCICCALAEYFDRLMRVWLKSSPASVELITLDVVLSDNEDAQFIEDNRADLNTMFFEASVFVLEAGTKSWASYGVFFTDNSKYDGTTFFVQEKGTKNVTATNANVRLVEFENDDVHQALARFTDNMGIYDGVMTSKV</sequence>